<name>A0A7J6UB89_PEROL</name>
<gene>
    <name evidence="6" type="primary">KIF22_6</name>
    <name evidence="6" type="ORF">FOZ62_031887</name>
</gene>
<dbReference type="InterPro" id="IPR001752">
    <property type="entry name" value="Kinesin_motor_dom"/>
</dbReference>
<evidence type="ECO:0000313" key="6">
    <source>
        <dbReference type="EMBL" id="KAF4754453.1"/>
    </source>
</evidence>
<dbReference type="GO" id="GO:0008017">
    <property type="term" value="F:microtubule binding"/>
    <property type="evidence" value="ECO:0007669"/>
    <property type="project" value="InterPro"/>
</dbReference>
<evidence type="ECO:0000256" key="4">
    <source>
        <dbReference type="SAM" id="MobiDB-lite"/>
    </source>
</evidence>
<dbReference type="EMBL" id="JABANM010001342">
    <property type="protein sequence ID" value="KAF4754453.1"/>
    <property type="molecule type" value="Genomic_DNA"/>
</dbReference>
<protein>
    <submittedName>
        <fullName evidence="6">Kinesin-like protein kif22</fullName>
    </submittedName>
</protein>
<dbReference type="SUPFAM" id="SSF52540">
    <property type="entry name" value="P-loop containing nucleoside triphosphate hydrolases"/>
    <property type="match status" value="1"/>
</dbReference>
<comment type="similarity">
    <text evidence="3">Belongs to the TRAFAC class myosin-kinesin ATPase superfamily. Kinesin family.</text>
</comment>
<keyword evidence="2 3" id="KW-0505">Motor protein</keyword>
<dbReference type="PROSITE" id="PS50067">
    <property type="entry name" value="KINESIN_MOTOR_2"/>
    <property type="match status" value="1"/>
</dbReference>
<evidence type="ECO:0000256" key="3">
    <source>
        <dbReference type="PROSITE-ProRule" id="PRU00283"/>
    </source>
</evidence>
<keyword evidence="1" id="KW-0175">Coiled coil</keyword>
<dbReference type="AlphaFoldDB" id="A0A7J6UB89"/>
<feature type="binding site" evidence="3">
    <location>
        <begin position="113"/>
        <end position="120"/>
    </location>
    <ligand>
        <name>ATP</name>
        <dbReference type="ChEBI" id="CHEBI:30616"/>
    </ligand>
</feature>
<sequence>MSGPSSHAAGVGSVAGSPRDAISGLKANVMVCARVRPLFGCGAEGTAQCVITASDRKRIVLEDPRHRELPKEFLFDHVFDSTVTTSTIFKTHVARGIDAAVLSHVPCTVFAHGASGSGKTFTMQEALPYRVVPRFAGPAAVAHPVDMPVVVLPDGNETSAQAVTGSDSLLRIDRGSIHRRRWLSAMFMLSEIDSPLGALDLISYDLFLPLILIFKGFDEAFCEIRDPIWGFGGPERLLLPALSIWKYLAVTVDRVMTTPTTPSTKPNTPEGIEGQPGGPVVSGNESGLIPMCVERIFKRVTSDMMVTMSVFEIYQEKVRDLLAQ</sequence>
<feature type="domain" description="Kinesin motor" evidence="5">
    <location>
        <begin position="28"/>
        <end position="324"/>
    </location>
</feature>
<dbReference type="GO" id="GO:0005524">
    <property type="term" value="F:ATP binding"/>
    <property type="evidence" value="ECO:0007669"/>
    <property type="project" value="UniProtKB-UniRule"/>
</dbReference>
<dbReference type="InterPro" id="IPR027417">
    <property type="entry name" value="P-loop_NTPase"/>
</dbReference>
<dbReference type="GO" id="GO:0007018">
    <property type="term" value="P:microtubule-based movement"/>
    <property type="evidence" value="ECO:0007669"/>
    <property type="project" value="InterPro"/>
</dbReference>
<dbReference type="InterPro" id="IPR027640">
    <property type="entry name" value="Kinesin-like_fam"/>
</dbReference>
<dbReference type="PANTHER" id="PTHR47968:SF75">
    <property type="entry name" value="CENTROMERE-ASSOCIATED PROTEIN E"/>
    <property type="match status" value="1"/>
</dbReference>
<feature type="region of interest" description="Disordered" evidence="4">
    <location>
        <begin position="258"/>
        <end position="279"/>
    </location>
</feature>
<evidence type="ECO:0000259" key="5">
    <source>
        <dbReference type="PROSITE" id="PS50067"/>
    </source>
</evidence>
<reference evidence="6 7" key="1">
    <citation type="submission" date="2020-04" db="EMBL/GenBank/DDBJ databases">
        <title>Perkinsus olseni comparative genomics.</title>
        <authorList>
            <person name="Bogema D.R."/>
        </authorList>
    </citation>
    <scope>NUCLEOTIDE SEQUENCE [LARGE SCALE GENOMIC DNA]</scope>
    <source>
        <strain evidence="6">ATCC PRA-205</strain>
    </source>
</reference>
<keyword evidence="3" id="KW-0547">Nucleotide-binding</keyword>
<feature type="non-terminal residue" evidence="6">
    <location>
        <position position="324"/>
    </location>
</feature>
<evidence type="ECO:0000313" key="7">
    <source>
        <dbReference type="Proteomes" id="UP000574390"/>
    </source>
</evidence>
<keyword evidence="3" id="KW-0067">ATP-binding</keyword>
<evidence type="ECO:0000256" key="2">
    <source>
        <dbReference type="ARBA" id="ARBA00023175"/>
    </source>
</evidence>
<accession>A0A7J6UB89</accession>
<dbReference type="GO" id="GO:0003777">
    <property type="term" value="F:microtubule motor activity"/>
    <property type="evidence" value="ECO:0007669"/>
    <property type="project" value="InterPro"/>
</dbReference>
<dbReference type="Proteomes" id="UP000574390">
    <property type="component" value="Unassembled WGS sequence"/>
</dbReference>
<evidence type="ECO:0000256" key="1">
    <source>
        <dbReference type="ARBA" id="ARBA00023054"/>
    </source>
</evidence>
<dbReference type="PANTHER" id="PTHR47968">
    <property type="entry name" value="CENTROMERE PROTEIN E"/>
    <property type="match status" value="1"/>
</dbReference>
<organism evidence="6 7">
    <name type="scientific">Perkinsus olseni</name>
    <name type="common">Perkinsus atlanticus</name>
    <dbReference type="NCBI Taxonomy" id="32597"/>
    <lineage>
        <taxon>Eukaryota</taxon>
        <taxon>Sar</taxon>
        <taxon>Alveolata</taxon>
        <taxon>Perkinsozoa</taxon>
        <taxon>Perkinsea</taxon>
        <taxon>Perkinsida</taxon>
        <taxon>Perkinsidae</taxon>
        <taxon>Perkinsus</taxon>
    </lineage>
</organism>
<comment type="caution">
    <text evidence="6">The sequence shown here is derived from an EMBL/GenBank/DDBJ whole genome shotgun (WGS) entry which is preliminary data.</text>
</comment>
<proteinExistence type="inferred from homology"/>
<dbReference type="InterPro" id="IPR036961">
    <property type="entry name" value="Kinesin_motor_dom_sf"/>
</dbReference>
<feature type="compositionally biased region" description="Low complexity" evidence="4">
    <location>
        <begin position="258"/>
        <end position="269"/>
    </location>
</feature>
<dbReference type="Gene3D" id="3.40.850.10">
    <property type="entry name" value="Kinesin motor domain"/>
    <property type="match status" value="2"/>
</dbReference>
<dbReference type="Pfam" id="PF00225">
    <property type="entry name" value="Kinesin"/>
    <property type="match status" value="1"/>
</dbReference>